<proteinExistence type="inferred from homology"/>
<gene>
    <name evidence="11" type="ORF">PB01_14685</name>
</gene>
<evidence type="ECO:0000256" key="3">
    <source>
        <dbReference type="ARBA" id="ARBA00022617"/>
    </source>
</evidence>
<keyword evidence="12" id="KW-1185">Reference proteome</keyword>
<sequence length="319" mass="35982">MEVIHINNFNDPHDPLPTDAIDTLEKIQGKFPGARRAHAKGVFYEAIFTPNGNAIPYTTAAHLQNEPVPATVRFSNSPPNPTAADFLSPFKGMSVQFHLPNGTASHLVSTTIPMFITKDPQTFIDMLKILTADKTGLDKVDLGIGILNIIKKYPERKNILLALKEQFKQPPISYARLHYYPIHAFYFVNKEGKRQAIKYEWQPAQEKNPLKNSEAKITSPDYLSEELHERVLNGSVLFNLVIRLGEEGDATDDSTDPWPDDRQQIVVGRLTLSKIRYPNEAILFDPTLVGVGIELTDDPVLHFRHNAYAVSFNKRIKNE</sequence>
<dbReference type="PANTHER" id="PTHR11465">
    <property type="entry name" value="CATALASE"/>
    <property type="match status" value="1"/>
</dbReference>
<evidence type="ECO:0000256" key="1">
    <source>
        <dbReference type="ARBA" id="ARBA00005329"/>
    </source>
</evidence>
<dbReference type="GO" id="GO:0042542">
    <property type="term" value="P:response to hydrogen peroxide"/>
    <property type="evidence" value="ECO:0007669"/>
    <property type="project" value="TreeGrafter"/>
</dbReference>
<dbReference type="InterPro" id="IPR018028">
    <property type="entry name" value="Catalase"/>
</dbReference>
<keyword evidence="3 7" id="KW-0349">Heme</keyword>
<dbReference type="InterPro" id="IPR020835">
    <property type="entry name" value="Catalase_sf"/>
</dbReference>
<dbReference type="SUPFAM" id="SSF56634">
    <property type="entry name" value="Heme-dependent catalase-like"/>
    <property type="match status" value="1"/>
</dbReference>
<dbReference type="SMART" id="SM01060">
    <property type="entry name" value="Catalase"/>
    <property type="match status" value="1"/>
</dbReference>
<evidence type="ECO:0000256" key="7">
    <source>
        <dbReference type="PIRNR" id="PIRNR000296"/>
    </source>
</evidence>
<dbReference type="PIRSF" id="PIRSF000296">
    <property type="entry name" value="SrpA"/>
    <property type="match status" value="1"/>
</dbReference>
<feature type="active site" evidence="8">
    <location>
        <position position="38"/>
    </location>
</feature>
<dbReference type="GO" id="GO:0004096">
    <property type="term" value="F:catalase activity"/>
    <property type="evidence" value="ECO:0007669"/>
    <property type="project" value="InterPro"/>
</dbReference>
<accession>A0A5J6SPR0</accession>
<evidence type="ECO:0000313" key="11">
    <source>
        <dbReference type="EMBL" id="QFF99968.1"/>
    </source>
</evidence>
<feature type="domain" description="Catalase core" evidence="10">
    <location>
        <begin position="6"/>
        <end position="319"/>
    </location>
</feature>
<organism evidence="11 12">
    <name type="scientific">Psychrobacillus glaciei</name>
    <dbReference type="NCBI Taxonomy" id="2283160"/>
    <lineage>
        <taxon>Bacteria</taxon>
        <taxon>Bacillati</taxon>
        <taxon>Bacillota</taxon>
        <taxon>Bacilli</taxon>
        <taxon>Bacillales</taxon>
        <taxon>Bacillaceae</taxon>
        <taxon>Psychrobacillus</taxon>
    </lineage>
</organism>
<feature type="binding site" description="axial binding residue" evidence="9">
    <location>
        <position position="308"/>
    </location>
    <ligand>
        <name>heme</name>
        <dbReference type="ChEBI" id="CHEBI:30413"/>
    </ligand>
    <ligandPart>
        <name>Fe</name>
        <dbReference type="ChEBI" id="CHEBI:18248"/>
    </ligandPart>
</feature>
<evidence type="ECO:0000256" key="4">
    <source>
        <dbReference type="ARBA" id="ARBA00022723"/>
    </source>
</evidence>
<evidence type="ECO:0000256" key="2">
    <source>
        <dbReference type="ARBA" id="ARBA00022559"/>
    </source>
</evidence>
<dbReference type="GO" id="GO:0046872">
    <property type="term" value="F:metal ion binding"/>
    <property type="evidence" value="ECO:0007669"/>
    <property type="project" value="UniProtKB-KW"/>
</dbReference>
<comment type="function">
    <text evidence="7">Has an organic peroxide-dependent peroxidase activity.</text>
</comment>
<evidence type="ECO:0000256" key="6">
    <source>
        <dbReference type="ARBA" id="ARBA00023004"/>
    </source>
</evidence>
<dbReference type="Gene3D" id="1.20.1280.120">
    <property type="match status" value="1"/>
</dbReference>
<keyword evidence="4 7" id="KW-0479">Metal-binding</keyword>
<keyword evidence="6 7" id="KW-0408">Iron</keyword>
<keyword evidence="2 7" id="KW-0575">Peroxidase</keyword>
<comment type="cofactor">
    <cofactor evidence="7">
        <name>heme</name>
        <dbReference type="ChEBI" id="CHEBI:30413"/>
    </cofactor>
</comment>
<dbReference type="RefSeq" id="WP_151700863.1">
    <property type="nucleotide sequence ID" value="NZ_CP031223.1"/>
</dbReference>
<evidence type="ECO:0000256" key="8">
    <source>
        <dbReference type="PIRSR" id="PIRSR000296-1"/>
    </source>
</evidence>
<name>A0A5J6SPR0_9BACI</name>
<dbReference type="Proteomes" id="UP000325517">
    <property type="component" value="Chromosome"/>
</dbReference>
<keyword evidence="5 7" id="KW-0560">Oxidoreductase</keyword>
<dbReference type="PROSITE" id="PS51402">
    <property type="entry name" value="CATALASE_3"/>
    <property type="match status" value="1"/>
</dbReference>
<dbReference type="GO" id="GO:0005737">
    <property type="term" value="C:cytoplasm"/>
    <property type="evidence" value="ECO:0007669"/>
    <property type="project" value="TreeGrafter"/>
</dbReference>
<dbReference type="Gene3D" id="2.40.180.10">
    <property type="entry name" value="Catalase core domain"/>
    <property type="match status" value="1"/>
</dbReference>
<dbReference type="OrthoDB" id="255727at2"/>
<evidence type="ECO:0000256" key="9">
    <source>
        <dbReference type="PIRSR" id="PIRSR000296-2"/>
    </source>
</evidence>
<evidence type="ECO:0000259" key="10">
    <source>
        <dbReference type="SMART" id="SM01060"/>
    </source>
</evidence>
<dbReference type="EMBL" id="CP031223">
    <property type="protein sequence ID" value="QFF99968.1"/>
    <property type="molecule type" value="Genomic_DNA"/>
</dbReference>
<evidence type="ECO:0000256" key="5">
    <source>
        <dbReference type="ARBA" id="ARBA00023002"/>
    </source>
</evidence>
<comment type="similarity">
    <text evidence="1 7">Belongs to the catalase family.</text>
</comment>
<dbReference type="PANTHER" id="PTHR11465:SF9">
    <property type="entry name" value="CATALASE"/>
    <property type="match status" value="1"/>
</dbReference>
<dbReference type="CDD" id="cd08153">
    <property type="entry name" value="srpA_like"/>
    <property type="match status" value="1"/>
</dbReference>
<protein>
    <recommendedName>
        <fullName evidence="7">Catalase-related peroxidase</fullName>
        <ecNumber evidence="7">1.11.1.-</ecNumber>
    </recommendedName>
</protein>
<dbReference type="GO" id="GO:0020037">
    <property type="term" value="F:heme binding"/>
    <property type="evidence" value="ECO:0007669"/>
    <property type="project" value="InterPro"/>
</dbReference>
<dbReference type="InterPro" id="IPR011614">
    <property type="entry name" value="Catalase_core"/>
</dbReference>
<dbReference type="EC" id="1.11.1.-" evidence="7"/>
<dbReference type="Pfam" id="PF00199">
    <property type="entry name" value="Catalase"/>
    <property type="match status" value="1"/>
</dbReference>
<reference evidence="11 12" key="1">
    <citation type="submission" date="2018-07" db="EMBL/GenBank/DDBJ databases">
        <title>Complete genome sequence of Psychrobacillus sp. PB01, isolated from iceberg, and comparative genome analysis of Psychrobacillus strains.</title>
        <authorList>
            <person name="Lee P.C."/>
        </authorList>
    </citation>
    <scope>NUCLEOTIDE SEQUENCE [LARGE SCALE GENOMIC DNA]</scope>
    <source>
        <strain evidence="11 12">PB01</strain>
    </source>
</reference>
<dbReference type="InterPro" id="IPR024168">
    <property type="entry name" value="Catalase_SrpA-type_pred"/>
</dbReference>
<dbReference type="KEGG" id="psyo:PB01_14685"/>
<evidence type="ECO:0000313" key="12">
    <source>
        <dbReference type="Proteomes" id="UP000325517"/>
    </source>
</evidence>
<dbReference type="GO" id="GO:0042744">
    <property type="term" value="P:hydrogen peroxide catabolic process"/>
    <property type="evidence" value="ECO:0007669"/>
    <property type="project" value="TreeGrafter"/>
</dbReference>
<dbReference type="AlphaFoldDB" id="A0A5J6SPR0"/>